<dbReference type="VEuPathDB" id="FungiDB:BO83DRAFT_432288"/>
<dbReference type="GeneID" id="37057575"/>
<keyword evidence="2" id="KW-1185">Reference proteome</keyword>
<proteinExistence type="predicted"/>
<evidence type="ECO:0000313" key="2">
    <source>
        <dbReference type="Proteomes" id="UP000246171"/>
    </source>
</evidence>
<dbReference type="EMBL" id="MSFU01000043">
    <property type="protein sequence ID" value="PWY62601.1"/>
    <property type="molecule type" value="Genomic_DNA"/>
</dbReference>
<reference evidence="1" key="1">
    <citation type="submission" date="2016-12" db="EMBL/GenBank/DDBJ databases">
        <title>The genomes of Aspergillus section Nigri reveals drivers in fungal speciation.</title>
        <authorList>
            <consortium name="DOE Joint Genome Institute"/>
            <person name="Vesth T.C."/>
            <person name="Nybo J."/>
            <person name="Theobald S."/>
            <person name="Brandl J."/>
            <person name="Frisvad J.C."/>
            <person name="Nielsen K.F."/>
            <person name="Lyhne E.K."/>
            <person name="Kogle M.E."/>
            <person name="Kuo A."/>
            <person name="Riley R."/>
            <person name="Clum A."/>
            <person name="Nolan M."/>
            <person name="Lipzen A."/>
            <person name="Salamov A."/>
            <person name="Henrissat B."/>
            <person name="Wiebenga A."/>
            <person name="De vries R.P."/>
            <person name="Grigoriev I.V."/>
            <person name="Mortensen U.H."/>
            <person name="Andersen M.R."/>
            <person name="Baker S.E."/>
        </authorList>
    </citation>
    <scope>NUCLEOTIDE SEQUENCE</scope>
    <source>
        <strain evidence="1">CBS 122712</strain>
    </source>
</reference>
<sequence>MGGQGPHNYVYDGGAVGKVGEVQSALKAQFRATGKGQVPAYEIRETMRPLAEGGLGVIDFKTMQKALNMYWIQAYLQSGCGKGCITAKLTSLS</sequence>
<protein>
    <submittedName>
        <fullName evidence="1">Uncharacterized protein</fullName>
    </submittedName>
</protein>
<accession>A0A317ULM2</accession>
<evidence type="ECO:0000313" key="1">
    <source>
        <dbReference type="EMBL" id="PWY62601.1"/>
    </source>
</evidence>
<organism evidence="1 2">
    <name type="scientific">Aspergillus eucalypticola (strain CBS 122712 / IBT 29274)</name>
    <dbReference type="NCBI Taxonomy" id="1448314"/>
    <lineage>
        <taxon>Eukaryota</taxon>
        <taxon>Fungi</taxon>
        <taxon>Dikarya</taxon>
        <taxon>Ascomycota</taxon>
        <taxon>Pezizomycotina</taxon>
        <taxon>Eurotiomycetes</taxon>
        <taxon>Eurotiomycetidae</taxon>
        <taxon>Eurotiales</taxon>
        <taxon>Aspergillaceae</taxon>
        <taxon>Aspergillus</taxon>
        <taxon>Aspergillus subgen. Circumdati</taxon>
    </lineage>
</organism>
<gene>
    <name evidence="1" type="ORF">BO83DRAFT_432288</name>
</gene>
<dbReference type="Proteomes" id="UP000246171">
    <property type="component" value="Unassembled WGS sequence"/>
</dbReference>
<dbReference type="RefSeq" id="XP_025382461.1">
    <property type="nucleotide sequence ID" value="XM_025535613.1"/>
</dbReference>
<dbReference type="AlphaFoldDB" id="A0A317ULM2"/>
<dbReference type="OrthoDB" id="2205812at2759"/>
<comment type="caution">
    <text evidence="1">The sequence shown here is derived from an EMBL/GenBank/DDBJ whole genome shotgun (WGS) entry which is preliminary data.</text>
</comment>
<name>A0A317ULM2_ASPEC</name>